<evidence type="ECO:0000259" key="1">
    <source>
        <dbReference type="Pfam" id="PF08885"/>
    </source>
</evidence>
<dbReference type="Pfam" id="PF08885">
    <property type="entry name" value="GSCFA"/>
    <property type="match status" value="1"/>
</dbReference>
<gene>
    <name evidence="2" type="ORF">SDC9_24227</name>
</gene>
<dbReference type="AlphaFoldDB" id="A0A644UHR3"/>
<reference evidence="2" key="1">
    <citation type="submission" date="2019-08" db="EMBL/GenBank/DDBJ databases">
        <authorList>
            <person name="Kucharzyk K."/>
            <person name="Murdoch R.W."/>
            <person name="Higgins S."/>
            <person name="Loffler F."/>
        </authorList>
    </citation>
    <scope>NUCLEOTIDE SEQUENCE</scope>
</reference>
<dbReference type="SUPFAM" id="SSF52266">
    <property type="entry name" value="SGNH hydrolase"/>
    <property type="match status" value="1"/>
</dbReference>
<name>A0A644UHR3_9ZZZZ</name>
<feature type="domain" description="GSCFA" evidence="1">
    <location>
        <begin position="21"/>
        <end position="253"/>
    </location>
</feature>
<dbReference type="InterPro" id="IPR014982">
    <property type="entry name" value="GSCFA"/>
</dbReference>
<sequence>MKWFTEVEAGRSRYLLSYESKILFLGSCFSDEIGTRMRESGFNVLVNPFGVLYNPASIAVSLKRLVERTPADIKDLVKDGSVYKSIYYSSDFSSMEANSLLDNLNSSIIRDSDFMAEADTIALTFGTTWIYTRQSDGRVVSNCHKQPASGFIRSSMSVDECFDAIAPFVEKMGGKRWFLSVSPVRHLKDGAVENMASKSRLILAIHKLAACYENVIYFPAFEIVMDQLRDYRFYSADLVHLSKDAADYIWERFSDFALDDNSRDLLRDYKRLADMKKHKPLFPESPEYKEFLTRMEEFENILIKKRK</sequence>
<proteinExistence type="predicted"/>
<dbReference type="EMBL" id="VSSQ01000115">
    <property type="protein sequence ID" value="MPL78363.1"/>
    <property type="molecule type" value="Genomic_DNA"/>
</dbReference>
<protein>
    <recommendedName>
        <fullName evidence="1">GSCFA domain-containing protein</fullName>
    </recommendedName>
</protein>
<organism evidence="2">
    <name type="scientific">bioreactor metagenome</name>
    <dbReference type="NCBI Taxonomy" id="1076179"/>
    <lineage>
        <taxon>unclassified sequences</taxon>
        <taxon>metagenomes</taxon>
        <taxon>ecological metagenomes</taxon>
    </lineage>
</organism>
<accession>A0A644UHR3</accession>
<comment type="caution">
    <text evidence="2">The sequence shown here is derived from an EMBL/GenBank/DDBJ whole genome shotgun (WGS) entry which is preliminary data.</text>
</comment>
<evidence type="ECO:0000313" key="2">
    <source>
        <dbReference type="EMBL" id="MPL78363.1"/>
    </source>
</evidence>